<protein>
    <submittedName>
        <fullName evidence="2">Uncharacterized protein</fullName>
    </submittedName>
</protein>
<evidence type="ECO:0000256" key="1">
    <source>
        <dbReference type="SAM" id="MobiDB-lite"/>
    </source>
</evidence>
<dbReference type="PANTHER" id="PTHR38789:SF1">
    <property type="entry name" value="GLUCOSE-REPRESSIBLE GENE PROTEIN-RELATED"/>
    <property type="match status" value="1"/>
</dbReference>
<evidence type="ECO:0000313" key="3">
    <source>
        <dbReference type="Proteomes" id="UP001342314"/>
    </source>
</evidence>
<dbReference type="AlphaFoldDB" id="A0AAV5GYG4"/>
<gene>
    <name evidence="2" type="ORF">Rhopal_007136-T1</name>
</gene>
<sequence length="85" mass="8564">MASTTANSTMESISNTVADAASYVSNKATELTAGASKEGNKEIAKGNTNASLGDRASAGMNAIGDKFDETSAKSKAEADKTSAKN</sequence>
<evidence type="ECO:0000313" key="2">
    <source>
        <dbReference type="EMBL" id="GJN94072.1"/>
    </source>
</evidence>
<feature type="region of interest" description="Disordered" evidence="1">
    <location>
        <begin position="32"/>
        <end position="85"/>
    </location>
</feature>
<dbReference type="Proteomes" id="UP001342314">
    <property type="component" value="Unassembled WGS sequence"/>
</dbReference>
<organism evidence="2 3">
    <name type="scientific">Rhodotorula paludigena</name>
    <dbReference type="NCBI Taxonomy" id="86838"/>
    <lineage>
        <taxon>Eukaryota</taxon>
        <taxon>Fungi</taxon>
        <taxon>Dikarya</taxon>
        <taxon>Basidiomycota</taxon>
        <taxon>Pucciniomycotina</taxon>
        <taxon>Microbotryomycetes</taxon>
        <taxon>Sporidiobolales</taxon>
        <taxon>Sporidiobolaceae</taxon>
        <taxon>Rhodotorula</taxon>
    </lineage>
</organism>
<keyword evidence="3" id="KW-1185">Reference proteome</keyword>
<feature type="compositionally biased region" description="Basic and acidic residues" evidence="1">
    <location>
        <begin position="65"/>
        <end position="85"/>
    </location>
</feature>
<dbReference type="Pfam" id="PF11034">
    <property type="entry name" value="Grg1"/>
    <property type="match status" value="1"/>
</dbReference>
<reference evidence="2 3" key="1">
    <citation type="submission" date="2021-12" db="EMBL/GenBank/DDBJ databases">
        <title>High titer production of polyol ester of fatty acids by Rhodotorula paludigena BS15 towards product separation-free biomass refinery.</title>
        <authorList>
            <person name="Mano J."/>
            <person name="Ono H."/>
            <person name="Tanaka T."/>
            <person name="Naito K."/>
            <person name="Sushida H."/>
            <person name="Ike M."/>
            <person name="Tokuyasu K."/>
            <person name="Kitaoka M."/>
        </authorList>
    </citation>
    <scope>NUCLEOTIDE SEQUENCE [LARGE SCALE GENOMIC DNA]</scope>
    <source>
        <strain evidence="2 3">BS15</strain>
    </source>
</reference>
<dbReference type="InterPro" id="IPR020100">
    <property type="entry name" value="Glc-repressible_Grg1"/>
</dbReference>
<dbReference type="PANTHER" id="PTHR38789">
    <property type="entry name" value="REPRESSIBLE PROTEIN GRG1, PUTATIVE (AFU_ORTHOLOGUE AFUA_5G14210)-RELATED"/>
    <property type="match status" value="1"/>
</dbReference>
<proteinExistence type="predicted"/>
<accession>A0AAV5GYG4</accession>
<dbReference type="EMBL" id="BQKY01000016">
    <property type="protein sequence ID" value="GJN94072.1"/>
    <property type="molecule type" value="Genomic_DNA"/>
</dbReference>
<name>A0AAV5GYG4_9BASI</name>
<comment type="caution">
    <text evidence="2">The sequence shown here is derived from an EMBL/GenBank/DDBJ whole genome shotgun (WGS) entry which is preliminary data.</text>
</comment>